<dbReference type="PANTHER" id="PTHR43749">
    <property type="entry name" value="RNA-SPLICING LIGASE RTCB"/>
    <property type="match status" value="1"/>
</dbReference>
<evidence type="ECO:0000313" key="12">
    <source>
        <dbReference type="Proteomes" id="UP001501288"/>
    </source>
</evidence>
<dbReference type="InterPro" id="IPR001233">
    <property type="entry name" value="RtcB"/>
</dbReference>
<keyword evidence="12" id="KW-1185">Reference proteome</keyword>
<evidence type="ECO:0000256" key="1">
    <source>
        <dbReference type="ARBA" id="ARBA00001936"/>
    </source>
</evidence>
<keyword evidence="7" id="KW-0342">GTP-binding</keyword>
<organism evidence="11 12">
    <name type="scientific">Dermacoccus barathri</name>
    <dbReference type="NCBI Taxonomy" id="322601"/>
    <lineage>
        <taxon>Bacteria</taxon>
        <taxon>Bacillati</taxon>
        <taxon>Actinomycetota</taxon>
        <taxon>Actinomycetes</taxon>
        <taxon>Micrococcales</taxon>
        <taxon>Dermacoccaceae</taxon>
        <taxon>Dermacoccus</taxon>
    </lineage>
</organism>
<name>A0ABN2BEK5_9MICO</name>
<dbReference type="PANTHER" id="PTHR43749:SF2">
    <property type="entry name" value="RNA-SPLICING LIGASE RTCB"/>
    <property type="match status" value="1"/>
</dbReference>
<proteinExistence type="predicted"/>
<evidence type="ECO:0000256" key="6">
    <source>
        <dbReference type="ARBA" id="ARBA00022800"/>
    </source>
</evidence>
<keyword evidence="4" id="KW-0479">Metal-binding</keyword>
<keyword evidence="6" id="KW-0692">RNA repair</keyword>
<dbReference type="Gene3D" id="3.90.1860.10">
    <property type="entry name" value="tRNA-splicing ligase RtcB"/>
    <property type="match status" value="1"/>
</dbReference>
<feature type="region of interest" description="Disordered" evidence="10">
    <location>
        <begin position="108"/>
        <end position="138"/>
    </location>
</feature>
<dbReference type="InterPro" id="IPR052915">
    <property type="entry name" value="RtcB-like"/>
</dbReference>
<evidence type="ECO:0000256" key="5">
    <source>
        <dbReference type="ARBA" id="ARBA00022741"/>
    </source>
</evidence>
<evidence type="ECO:0000256" key="2">
    <source>
        <dbReference type="ARBA" id="ARBA00012726"/>
    </source>
</evidence>
<dbReference type="InterPro" id="IPR036025">
    <property type="entry name" value="RtcB-like_sf"/>
</dbReference>
<dbReference type="EMBL" id="BAAANV010000031">
    <property type="protein sequence ID" value="GAA1538881.1"/>
    <property type="molecule type" value="Genomic_DNA"/>
</dbReference>
<comment type="cofactor">
    <cofactor evidence="1">
        <name>Mn(2+)</name>
        <dbReference type="ChEBI" id="CHEBI:29035"/>
    </cofactor>
</comment>
<evidence type="ECO:0000256" key="9">
    <source>
        <dbReference type="ARBA" id="ARBA00047746"/>
    </source>
</evidence>
<keyword evidence="8" id="KW-0464">Manganese</keyword>
<accession>A0ABN2BEK5</accession>
<comment type="catalytic activity">
    <reaction evidence="9">
        <text>a 3'-end 3'-phospho-ribonucleotide-RNA + a 5'-end dephospho-ribonucleoside-RNA + GTP = a ribonucleotidyl-ribonucleotide-RNA + GMP + diphosphate</text>
        <dbReference type="Rhea" id="RHEA:68076"/>
        <dbReference type="Rhea" id="RHEA-COMP:10463"/>
        <dbReference type="Rhea" id="RHEA-COMP:13936"/>
        <dbReference type="Rhea" id="RHEA-COMP:17355"/>
        <dbReference type="ChEBI" id="CHEBI:33019"/>
        <dbReference type="ChEBI" id="CHEBI:37565"/>
        <dbReference type="ChEBI" id="CHEBI:58115"/>
        <dbReference type="ChEBI" id="CHEBI:83062"/>
        <dbReference type="ChEBI" id="CHEBI:138284"/>
        <dbReference type="ChEBI" id="CHEBI:173118"/>
        <dbReference type="EC" id="6.5.1.8"/>
    </reaction>
</comment>
<evidence type="ECO:0000313" key="11">
    <source>
        <dbReference type="EMBL" id="GAA1538881.1"/>
    </source>
</evidence>
<dbReference type="SUPFAM" id="SSF103365">
    <property type="entry name" value="Hypothetical protein PH1602"/>
    <property type="match status" value="1"/>
</dbReference>
<evidence type="ECO:0000256" key="10">
    <source>
        <dbReference type="SAM" id="MobiDB-lite"/>
    </source>
</evidence>
<evidence type="ECO:0000256" key="3">
    <source>
        <dbReference type="ARBA" id="ARBA00022598"/>
    </source>
</evidence>
<protein>
    <recommendedName>
        <fullName evidence="2">3'-phosphate/5'-hydroxy nucleic acid ligase</fullName>
        <ecNumber evidence="2">6.5.1.8</ecNumber>
    </recommendedName>
</protein>
<dbReference type="Pfam" id="PF01139">
    <property type="entry name" value="RtcB"/>
    <property type="match status" value="1"/>
</dbReference>
<reference evidence="11 12" key="1">
    <citation type="journal article" date="2019" name="Int. J. Syst. Evol. Microbiol.">
        <title>The Global Catalogue of Microorganisms (GCM) 10K type strain sequencing project: providing services to taxonomists for standard genome sequencing and annotation.</title>
        <authorList>
            <consortium name="The Broad Institute Genomics Platform"/>
            <consortium name="The Broad Institute Genome Sequencing Center for Infectious Disease"/>
            <person name="Wu L."/>
            <person name="Ma J."/>
        </authorList>
    </citation>
    <scope>NUCLEOTIDE SEQUENCE [LARGE SCALE GENOMIC DNA]</scope>
    <source>
        <strain evidence="11 12">JCM 14588</strain>
    </source>
</reference>
<keyword evidence="5" id="KW-0547">Nucleotide-binding</keyword>
<feature type="compositionally biased region" description="Basic and acidic residues" evidence="10">
    <location>
        <begin position="111"/>
        <end position="129"/>
    </location>
</feature>
<sequence>MERISPTLFNWASILEDSTREQAVTTASMPFVFPHLALMPDAHLGRGATVGSVIPTLGAIIPAAVGVDIGCGMIAVRTQHTAADLPTERASVRQAIERAIPLSAGGANRKISREAHAGAHRRARDDGRRGRVRPGRVREEVEAPARLARFR</sequence>
<keyword evidence="3" id="KW-0436">Ligase</keyword>
<gene>
    <name evidence="11" type="ORF">GCM10009762_10650</name>
</gene>
<evidence type="ECO:0000256" key="8">
    <source>
        <dbReference type="ARBA" id="ARBA00023211"/>
    </source>
</evidence>
<evidence type="ECO:0000256" key="7">
    <source>
        <dbReference type="ARBA" id="ARBA00023134"/>
    </source>
</evidence>
<evidence type="ECO:0000256" key="4">
    <source>
        <dbReference type="ARBA" id="ARBA00022723"/>
    </source>
</evidence>
<dbReference type="Proteomes" id="UP001501288">
    <property type="component" value="Unassembled WGS sequence"/>
</dbReference>
<comment type="caution">
    <text evidence="11">The sequence shown here is derived from an EMBL/GenBank/DDBJ whole genome shotgun (WGS) entry which is preliminary data.</text>
</comment>
<dbReference type="EC" id="6.5.1.8" evidence="2"/>